<dbReference type="Pfam" id="PF12728">
    <property type="entry name" value="HTH_17"/>
    <property type="match status" value="1"/>
</dbReference>
<reference evidence="3" key="1">
    <citation type="submission" date="2016-01" db="EMBL/GenBank/DDBJ databases">
        <title>Draft genome sequence of Thermodesulfovibrio aggregans strain TGE-P1.</title>
        <authorList>
            <person name="Sekiguchi Y."/>
            <person name="Ohashi A."/>
            <person name="Matsuura N."/>
            <person name="Tourlousse M.D."/>
        </authorList>
    </citation>
    <scope>NUCLEOTIDE SEQUENCE [LARGE SCALE GENOMIC DNA]</scope>
    <source>
        <strain evidence="3">TGE-P1</strain>
    </source>
</reference>
<protein>
    <submittedName>
        <fullName evidence="2">DNA binding domain-containing protein, excisionase family</fullName>
    </submittedName>
</protein>
<proteinExistence type="predicted"/>
<organism evidence="2 3">
    <name type="scientific">Thermodesulfovibrio aggregans</name>
    <dbReference type="NCBI Taxonomy" id="86166"/>
    <lineage>
        <taxon>Bacteria</taxon>
        <taxon>Pseudomonadati</taxon>
        <taxon>Nitrospirota</taxon>
        <taxon>Thermodesulfovibrionia</taxon>
        <taxon>Thermodesulfovibrionales</taxon>
        <taxon>Thermodesulfovibrionaceae</taxon>
        <taxon>Thermodesulfovibrio</taxon>
    </lineage>
</organism>
<evidence type="ECO:0000313" key="3">
    <source>
        <dbReference type="Proteomes" id="UP000054976"/>
    </source>
</evidence>
<dbReference type="RefSeq" id="WP_038058652.1">
    <property type="nucleotide sequence ID" value="NZ_BCNO01000002.1"/>
</dbReference>
<dbReference type="EMBL" id="BCNO01000002">
    <property type="protein sequence ID" value="GAQ95153.1"/>
    <property type="molecule type" value="Genomic_DNA"/>
</dbReference>
<keyword evidence="3" id="KW-1185">Reference proteome</keyword>
<dbReference type="SUPFAM" id="SSF46955">
    <property type="entry name" value="Putative DNA-binding domain"/>
    <property type="match status" value="1"/>
</dbReference>
<gene>
    <name evidence="2" type="ORF">TAGGR_237</name>
</gene>
<dbReference type="InterPro" id="IPR010093">
    <property type="entry name" value="SinI_DNA-bd"/>
</dbReference>
<feature type="domain" description="Helix-turn-helix" evidence="1">
    <location>
        <begin position="29"/>
        <end position="79"/>
    </location>
</feature>
<evidence type="ECO:0000313" key="2">
    <source>
        <dbReference type="EMBL" id="GAQ95153.1"/>
    </source>
</evidence>
<dbReference type="InterPro" id="IPR041657">
    <property type="entry name" value="HTH_17"/>
</dbReference>
<dbReference type="Proteomes" id="UP000054976">
    <property type="component" value="Unassembled WGS sequence"/>
</dbReference>
<name>A0A0U9HW55_9BACT</name>
<accession>A0A0U9HW55</accession>
<dbReference type="GO" id="GO:0003677">
    <property type="term" value="F:DNA binding"/>
    <property type="evidence" value="ECO:0007669"/>
    <property type="project" value="InterPro"/>
</dbReference>
<sequence length="104" mass="12263">MDNSQERKYKVKWNIKRNESEVAENSLRLLKISEVSKILGISKRTVYNYVKEGKLPCVKLSNRALRFKETDLMKLISERTITYEPSEKTDFIAKRVLEKILKRG</sequence>
<evidence type="ECO:0000259" key="1">
    <source>
        <dbReference type="Pfam" id="PF12728"/>
    </source>
</evidence>
<dbReference type="OrthoDB" id="194758at2"/>
<dbReference type="AlphaFoldDB" id="A0A0U9HW55"/>
<dbReference type="NCBIfam" id="TIGR01764">
    <property type="entry name" value="excise"/>
    <property type="match status" value="1"/>
</dbReference>
<dbReference type="InterPro" id="IPR009061">
    <property type="entry name" value="DNA-bd_dom_put_sf"/>
</dbReference>
<comment type="caution">
    <text evidence="2">The sequence shown here is derived from an EMBL/GenBank/DDBJ whole genome shotgun (WGS) entry which is preliminary data.</text>
</comment>
<dbReference type="Gene3D" id="1.10.1660.10">
    <property type="match status" value="1"/>
</dbReference>